<evidence type="ECO:0000313" key="1">
    <source>
        <dbReference type="EMBL" id="KAG7663514.1"/>
    </source>
</evidence>
<protein>
    <submittedName>
        <fullName evidence="1">Uncharacterized protein</fullName>
    </submittedName>
</protein>
<dbReference type="AlphaFoldDB" id="A0A8J5UZI1"/>
<reference evidence="1 2" key="1">
    <citation type="journal article" date="2021" name="DNA Res.">
        <title>Genome analysis of Candida subhashii reveals its hybrid nature and dual mitochondrial genome conformations.</title>
        <authorList>
            <person name="Mixao V."/>
            <person name="Hegedusova E."/>
            <person name="Saus E."/>
            <person name="Pryszcz L.P."/>
            <person name="Cillingova A."/>
            <person name="Nosek J."/>
            <person name="Gabaldon T."/>
        </authorList>
    </citation>
    <scope>NUCLEOTIDE SEQUENCE [LARGE SCALE GENOMIC DNA]</scope>
    <source>
        <strain evidence="1 2">CBS 10753</strain>
    </source>
</reference>
<proteinExistence type="predicted"/>
<organism evidence="1 2">
    <name type="scientific">[Candida] subhashii</name>
    <dbReference type="NCBI Taxonomy" id="561895"/>
    <lineage>
        <taxon>Eukaryota</taxon>
        <taxon>Fungi</taxon>
        <taxon>Dikarya</taxon>
        <taxon>Ascomycota</taxon>
        <taxon>Saccharomycotina</taxon>
        <taxon>Pichiomycetes</taxon>
        <taxon>Debaryomycetaceae</taxon>
        <taxon>Spathaspora</taxon>
    </lineage>
</organism>
<comment type="caution">
    <text evidence="1">The sequence shown here is derived from an EMBL/GenBank/DDBJ whole genome shotgun (WGS) entry which is preliminary data.</text>
</comment>
<name>A0A8J5UZI1_9ASCO</name>
<evidence type="ECO:0000313" key="2">
    <source>
        <dbReference type="Proteomes" id="UP000694255"/>
    </source>
</evidence>
<accession>A0A8J5UZI1</accession>
<dbReference type="RefSeq" id="XP_049263746.1">
    <property type="nucleotide sequence ID" value="XM_049406777.1"/>
</dbReference>
<keyword evidence="2" id="KW-1185">Reference proteome</keyword>
<dbReference type="EMBL" id="JAGSYN010000136">
    <property type="protein sequence ID" value="KAG7663514.1"/>
    <property type="molecule type" value="Genomic_DNA"/>
</dbReference>
<gene>
    <name evidence="1" type="ORF">J8A68_002973</name>
</gene>
<dbReference type="OrthoDB" id="4025778at2759"/>
<dbReference type="GeneID" id="73469774"/>
<dbReference type="Proteomes" id="UP000694255">
    <property type="component" value="Unassembled WGS sequence"/>
</dbReference>
<sequence length="149" mass="16694">MALRNYLYAKHQNDSEITTRINKAEDSVSTNGSINMTNAMNGMNRDSSARQIPRYINRANRLKVHRPTNVVDTLTKNVGDIDLHPNESSIADHHGNKEEEEHCKKECENCQCKNETNADVTAPEVSTNDAPLIEVEIGGDNEINFTNKV</sequence>